<dbReference type="InterPro" id="IPR010846">
    <property type="entry name" value="AmiA-like"/>
</dbReference>
<dbReference type="Proteomes" id="UP001221302">
    <property type="component" value="Unassembled WGS sequence"/>
</dbReference>
<accession>A0AAE3NYC6</accession>
<dbReference type="Gene3D" id="1.10.3670.10">
    <property type="entry name" value="Putative xylanase like domain"/>
    <property type="match status" value="1"/>
</dbReference>
<sequence>MKTLKYLFVFIFTLINFVYAQSYTQKDVEICNSKFKLAVSKELASKPINEIIIEIGKSFLGTDYVANTLEKGDKENLIINLTGLDCYTFLESTFALSRCVKNGKTTFENYLKEIENIRYRDGKMNEYPSRLHYFSDWIYDIDKRGLGKNITKEIGGLKINKNINFMTTHVDSYRQLKENPKFVEAIKKIENEISKRDYYYIPEEKIAEVESKIQSGDLIGITSTLEGMDIAHTGIAIRLDDGRIHFMHAPIVGKKVEITTKPLADYVIGNKKQNGIMVVRPL</sequence>
<evidence type="ECO:0000313" key="1">
    <source>
        <dbReference type="EMBL" id="MDF1612351.1"/>
    </source>
</evidence>
<keyword evidence="2" id="KW-1185">Reference proteome</keyword>
<protein>
    <submittedName>
        <fullName evidence="1">DUF1460 domain-containing protein</fullName>
    </submittedName>
</protein>
<dbReference type="EMBL" id="JARGDL010000012">
    <property type="protein sequence ID" value="MDF1612351.1"/>
    <property type="molecule type" value="Genomic_DNA"/>
</dbReference>
<dbReference type="SUPFAM" id="SSF54001">
    <property type="entry name" value="Cysteine proteinases"/>
    <property type="match status" value="1"/>
</dbReference>
<proteinExistence type="predicted"/>
<gene>
    <name evidence="1" type="ORF">P0M35_09325</name>
</gene>
<organism evidence="1 2">
    <name type="scientific">Stygiobacter electus</name>
    <dbReference type="NCBI Taxonomy" id="3032292"/>
    <lineage>
        <taxon>Bacteria</taxon>
        <taxon>Pseudomonadati</taxon>
        <taxon>Ignavibacteriota</taxon>
        <taxon>Ignavibacteria</taxon>
        <taxon>Ignavibacteriales</taxon>
        <taxon>Melioribacteraceae</taxon>
        <taxon>Stygiobacter</taxon>
    </lineage>
</organism>
<name>A0AAE3NYC6_9BACT</name>
<dbReference type="RefSeq" id="WP_321536121.1">
    <property type="nucleotide sequence ID" value="NZ_JARGDL010000012.1"/>
</dbReference>
<reference evidence="1" key="1">
    <citation type="submission" date="2023-03" db="EMBL/GenBank/DDBJ databases">
        <title>Stygiobacter electus gen. nov., sp. nov., facultatively anaerobic thermotolerant bacterium of the class Ignavibacteria from a well of Yessentuki mineral water deposit.</title>
        <authorList>
            <person name="Podosokorskaya O.A."/>
            <person name="Elcheninov A.G."/>
            <person name="Petrova N.F."/>
            <person name="Zavarzina D.G."/>
            <person name="Kublanov I.V."/>
            <person name="Merkel A.Y."/>
        </authorList>
    </citation>
    <scope>NUCLEOTIDE SEQUENCE</scope>
    <source>
        <strain evidence="1">09-Me</strain>
    </source>
</reference>
<dbReference type="AlphaFoldDB" id="A0AAE3NYC6"/>
<evidence type="ECO:0000313" key="2">
    <source>
        <dbReference type="Proteomes" id="UP001221302"/>
    </source>
</evidence>
<dbReference type="Pfam" id="PF07313">
    <property type="entry name" value="AmiA-like"/>
    <property type="match status" value="1"/>
</dbReference>
<dbReference type="InterPro" id="IPR038765">
    <property type="entry name" value="Papain-like_cys_pep_sf"/>
</dbReference>
<dbReference type="Gene3D" id="2.30.260.10">
    <property type="entry name" value="putative xylanase like domain"/>
    <property type="match status" value="1"/>
</dbReference>
<comment type="caution">
    <text evidence="1">The sequence shown here is derived from an EMBL/GenBank/DDBJ whole genome shotgun (WGS) entry which is preliminary data.</text>
</comment>